<dbReference type="AlphaFoldDB" id="A0A6J5TKT8"/>
<evidence type="ECO:0008006" key="10">
    <source>
        <dbReference type="Google" id="ProtNLM"/>
    </source>
</evidence>
<dbReference type="PANTHER" id="PTHR47973">
    <property type="entry name" value="CYSTEINE-RICH RECEPTOR-LIKE PROTEIN KINASE 3"/>
    <property type="match status" value="1"/>
</dbReference>
<proteinExistence type="predicted"/>
<keyword evidence="2" id="KW-0547">Nucleotide-binding</keyword>
<evidence type="ECO:0000256" key="1">
    <source>
        <dbReference type="ARBA" id="ARBA00022679"/>
    </source>
</evidence>
<feature type="region of interest" description="Disordered" evidence="5">
    <location>
        <begin position="46"/>
        <end position="94"/>
    </location>
</feature>
<dbReference type="GO" id="GO:0005524">
    <property type="term" value="F:ATP binding"/>
    <property type="evidence" value="ECO:0007669"/>
    <property type="project" value="UniProtKB-KW"/>
</dbReference>
<evidence type="ECO:0000256" key="4">
    <source>
        <dbReference type="ARBA" id="ARBA00022840"/>
    </source>
</evidence>
<protein>
    <recommendedName>
        <fullName evidence="10">Serine-threonine/tyrosine-protein kinase catalytic domain-containing protein</fullName>
    </recommendedName>
</protein>
<keyword evidence="9" id="KW-1185">Reference proteome</keyword>
<dbReference type="GO" id="GO:0016301">
    <property type="term" value="F:kinase activity"/>
    <property type="evidence" value="ECO:0007669"/>
    <property type="project" value="UniProtKB-KW"/>
</dbReference>
<keyword evidence="4" id="KW-0067">ATP-binding</keyword>
<dbReference type="InterPro" id="IPR052059">
    <property type="entry name" value="CR_Ser/Thr_kinase"/>
</dbReference>
<dbReference type="OrthoDB" id="663146at2759"/>
<dbReference type="EMBL" id="CAEKDK010000001">
    <property type="protein sequence ID" value="CAB4264334.1"/>
    <property type="molecule type" value="Genomic_DNA"/>
</dbReference>
<evidence type="ECO:0000313" key="7">
    <source>
        <dbReference type="EMBL" id="CAB4294957.1"/>
    </source>
</evidence>
<evidence type="ECO:0000256" key="5">
    <source>
        <dbReference type="SAM" id="MobiDB-lite"/>
    </source>
</evidence>
<evidence type="ECO:0000313" key="9">
    <source>
        <dbReference type="Proteomes" id="UP000507245"/>
    </source>
</evidence>
<dbReference type="Proteomes" id="UP000507245">
    <property type="component" value="Unassembled WGS sequence"/>
</dbReference>
<reference evidence="9" key="1">
    <citation type="journal article" date="2020" name="Genome Biol.">
        <title>Gamete binning: chromosome-level and haplotype-resolved genome assembly enabled by high-throughput single-cell sequencing of gamete genomes.</title>
        <authorList>
            <person name="Campoy J.A."/>
            <person name="Sun H."/>
            <person name="Goel M."/>
            <person name="Jiao W.-B."/>
            <person name="Folz-Donahue K."/>
            <person name="Wang N."/>
            <person name="Rubio M."/>
            <person name="Liu C."/>
            <person name="Kukat C."/>
            <person name="Ruiz D."/>
            <person name="Huettel B."/>
            <person name="Schneeberger K."/>
        </authorList>
    </citation>
    <scope>NUCLEOTIDE SEQUENCE [LARGE SCALE GENOMIC DNA]</scope>
    <source>
        <strain evidence="9">cv. Rojo Pasion</strain>
    </source>
</reference>
<dbReference type="EMBL" id="CAEKKB010000001">
    <property type="protein sequence ID" value="CAB4294957.1"/>
    <property type="molecule type" value="Genomic_DNA"/>
</dbReference>
<evidence type="ECO:0000256" key="2">
    <source>
        <dbReference type="ARBA" id="ARBA00022741"/>
    </source>
</evidence>
<sequence length="94" mass="10271">MLQNCNDDVKDGILRVVQIGLLCTQESPSLRPTMSKALQMLTKKEKHLPAPANPPFIDEKTMELNDTGDDPGYPLNADGASSVANVSHSSFYPR</sequence>
<evidence type="ECO:0000313" key="6">
    <source>
        <dbReference type="EMBL" id="CAB4264334.1"/>
    </source>
</evidence>
<gene>
    <name evidence="6" type="ORF">CURHAP_LOCUS6073</name>
    <name evidence="7" type="ORF">ORAREDHAP_LOCUS6132</name>
</gene>
<organism evidence="6 8">
    <name type="scientific">Prunus armeniaca</name>
    <name type="common">Apricot</name>
    <name type="synonym">Armeniaca vulgaris</name>
    <dbReference type="NCBI Taxonomy" id="36596"/>
    <lineage>
        <taxon>Eukaryota</taxon>
        <taxon>Viridiplantae</taxon>
        <taxon>Streptophyta</taxon>
        <taxon>Embryophyta</taxon>
        <taxon>Tracheophyta</taxon>
        <taxon>Spermatophyta</taxon>
        <taxon>Magnoliopsida</taxon>
        <taxon>eudicotyledons</taxon>
        <taxon>Gunneridae</taxon>
        <taxon>Pentapetalae</taxon>
        <taxon>rosids</taxon>
        <taxon>fabids</taxon>
        <taxon>Rosales</taxon>
        <taxon>Rosaceae</taxon>
        <taxon>Amygdaloideae</taxon>
        <taxon>Amygdaleae</taxon>
        <taxon>Prunus</taxon>
    </lineage>
</organism>
<reference evidence="6 8" key="2">
    <citation type="submission" date="2020-05" db="EMBL/GenBank/DDBJ databases">
        <authorList>
            <person name="Campoy J."/>
            <person name="Schneeberger K."/>
            <person name="Spophaly S."/>
        </authorList>
    </citation>
    <scope>NUCLEOTIDE SEQUENCE [LARGE SCALE GENOMIC DNA]</scope>
    <source>
        <strain evidence="6">PruArmRojPasFocal</strain>
    </source>
</reference>
<evidence type="ECO:0000313" key="8">
    <source>
        <dbReference type="Proteomes" id="UP000507222"/>
    </source>
</evidence>
<keyword evidence="1" id="KW-0808">Transferase</keyword>
<feature type="compositionally biased region" description="Polar residues" evidence="5">
    <location>
        <begin position="82"/>
        <end position="94"/>
    </location>
</feature>
<evidence type="ECO:0000256" key="3">
    <source>
        <dbReference type="ARBA" id="ARBA00022777"/>
    </source>
</evidence>
<name>A0A6J5TKT8_PRUAR</name>
<dbReference type="Proteomes" id="UP000507222">
    <property type="component" value="Unassembled WGS sequence"/>
</dbReference>
<accession>A0A6J5TKT8</accession>
<keyword evidence="3" id="KW-0418">Kinase</keyword>